<protein>
    <submittedName>
        <fullName evidence="2">TetR/AcrR family transcriptional regulator</fullName>
    </submittedName>
</protein>
<dbReference type="EMBL" id="JAVRFD010000517">
    <property type="protein sequence ID" value="MDT0550846.1"/>
    <property type="molecule type" value="Genomic_DNA"/>
</dbReference>
<feature type="non-terminal residue" evidence="2">
    <location>
        <position position="106"/>
    </location>
</feature>
<evidence type="ECO:0000313" key="2">
    <source>
        <dbReference type="EMBL" id="MDT0550846.1"/>
    </source>
</evidence>
<evidence type="ECO:0000313" key="3">
    <source>
        <dbReference type="Proteomes" id="UP001180754"/>
    </source>
</evidence>
<accession>A0ABU2XY85</accession>
<feature type="region of interest" description="Disordered" evidence="1">
    <location>
        <begin position="56"/>
        <end position="79"/>
    </location>
</feature>
<reference evidence="2" key="1">
    <citation type="submission" date="2024-05" db="EMBL/GenBank/DDBJ databases">
        <title>30 novel species of actinomycetes from the DSMZ collection.</title>
        <authorList>
            <person name="Nouioui I."/>
        </authorList>
    </citation>
    <scope>NUCLEOTIDE SEQUENCE</scope>
    <source>
        <strain evidence="2">DSM 41529</strain>
    </source>
</reference>
<proteinExistence type="predicted"/>
<sequence>MSREDRGIGAHREILTAAAGMAFGKPGPQAAVRNGKAEIAGPGKSAPLCLFPSEKESASGVPEFRETPSPVSGRLLGRRKPVGRGTLFGRLHTSLLTRAGVRPSMA</sequence>
<organism evidence="2 3">
    <name type="scientific">Streptomyces lonegramiae</name>
    <dbReference type="NCBI Taxonomy" id="3075524"/>
    <lineage>
        <taxon>Bacteria</taxon>
        <taxon>Bacillati</taxon>
        <taxon>Actinomycetota</taxon>
        <taxon>Actinomycetes</taxon>
        <taxon>Kitasatosporales</taxon>
        <taxon>Streptomycetaceae</taxon>
        <taxon>Streptomyces</taxon>
    </lineage>
</organism>
<evidence type="ECO:0000256" key="1">
    <source>
        <dbReference type="SAM" id="MobiDB-lite"/>
    </source>
</evidence>
<keyword evidence="3" id="KW-1185">Reference proteome</keyword>
<name>A0ABU2XY85_9ACTN</name>
<gene>
    <name evidence="2" type="ORF">RND15_50695</name>
</gene>
<comment type="caution">
    <text evidence="2">The sequence shown here is derived from an EMBL/GenBank/DDBJ whole genome shotgun (WGS) entry which is preliminary data.</text>
</comment>
<dbReference type="Proteomes" id="UP001180754">
    <property type="component" value="Unassembled WGS sequence"/>
</dbReference>